<protein>
    <submittedName>
        <fullName evidence="2">Uncharacterized protein</fullName>
    </submittedName>
</protein>
<evidence type="ECO:0000313" key="2">
    <source>
        <dbReference type="EMBL" id="EEA07150.1"/>
    </source>
</evidence>
<name>B6AG09_CRYMR</name>
<keyword evidence="1" id="KW-0175">Coiled coil</keyword>
<gene>
    <name evidence="2" type="ORF">CMU_000190</name>
</gene>
<dbReference type="eggNOG" id="ENOG502SXWS">
    <property type="taxonomic scope" value="Eukaryota"/>
</dbReference>
<dbReference type="RefSeq" id="XP_002141499.1">
    <property type="nucleotide sequence ID" value="XM_002141463.1"/>
</dbReference>
<feature type="coiled-coil region" evidence="1">
    <location>
        <begin position="317"/>
        <end position="442"/>
    </location>
</feature>
<sequence>MRAAWGALKEAVQELNEVLLEDETNVNDEDLSKLRENMAFKHTTNNLKDTRLAVNNDYSTTLLDDSVILEHESCLPSEVTMESRLETTFTTIKHNSECADRIDLVSDKHSRQIEEDTQLFTINKYQEEDLSPEIYQCDKSVADDKLSTSESTKLNIKSDTFVAYNPTFIRQLNQILQVEVNDLQDLSNTLLGHYGDWLGIKNQLIGEKELILDKLPDHLQLYLQDVILKKDAPFSLEMTVLLGECLIYLVNYLKNLDTSKSEMNEFSKEETKVELSDFFASIVKENEDLKTENMRLLTINQDYITELERLNGIDSEATELRQTVKDMTTALEQTKVEITTLRNYANSLTSIVECFQTEEEETNARHQMELENVREEARRLKDQIQLLNTCESEVRDMKRVVSKLSNEKQSLEKQIQDLHVNNQNLLENMERTLIQMHDLKQDLKFNFVDKRLVIQLIEKHNEKGVKIKYRDDIFCILCDIIGISKKDRERLNILPNGNLDSTKNPSLRNTEKSSLKGLSELFFDFLDSEVTDNKP</sequence>
<reference evidence="2" key="1">
    <citation type="submission" date="2008-06" db="EMBL/GenBank/DDBJ databases">
        <authorList>
            <person name="Lorenzi H."/>
            <person name="Inman J."/>
            <person name="Miller J."/>
            <person name="Schobel S."/>
            <person name="Amedeo P."/>
            <person name="Caler E.V."/>
            <person name="da Silva J."/>
        </authorList>
    </citation>
    <scope>NUCLEOTIDE SEQUENCE [LARGE SCALE GENOMIC DNA]</scope>
    <source>
        <strain evidence="2">RN66</strain>
    </source>
</reference>
<dbReference type="OrthoDB" id="71227at2759"/>
<accession>B6AG09</accession>
<evidence type="ECO:0000256" key="1">
    <source>
        <dbReference type="SAM" id="Coils"/>
    </source>
</evidence>
<dbReference type="Proteomes" id="UP000001460">
    <property type="component" value="Unassembled WGS sequence"/>
</dbReference>
<dbReference type="EMBL" id="DS989732">
    <property type="protein sequence ID" value="EEA07150.1"/>
    <property type="molecule type" value="Genomic_DNA"/>
</dbReference>
<dbReference type="AlphaFoldDB" id="B6AG09"/>
<dbReference type="STRING" id="441375.B6AG09"/>
<dbReference type="GeneID" id="6996639"/>
<evidence type="ECO:0000313" key="3">
    <source>
        <dbReference type="Proteomes" id="UP000001460"/>
    </source>
</evidence>
<keyword evidence="3" id="KW-1185">Reference proteome</keyword>
<dbReference type="VEuPathDB" id="CryptoDB:CMU_000190"/>
<organism evidence="2 3">
    <name type="scientific">Cryptosporidium muris (strain RN66)</name>
    <dbReference type="NCBI Taxonomy" id="441375"/>
    <lineage>
        <taxon>Eukaryota</taxon>
        <taxon>Sar</taxon>
        <taxon>Alveolata</taxon>
        <taxon>Apicomplexa</taxon>
        <taxon>Conoidasida</taxon>
        <taxon>Coccidia</taxon>
        <taxon>Eucoccidiorida</taxon>
        <taxon>Eimeriorina</taxon>
        <taxon>Cryptosporidiidae</taxon>
        <taxon>Cryptosporidium</taxon>
    </lineage>
</organism>
<proteinExistence type="predicted"/>